<evidence type="ECO:0000256" key="5">
    <source>
        <dbReference type="ARBA" id="ARBA00048470"/>
    </source>
</evidence>
<evidence type="ECO:0000259" key="6">
    <source>
        <dbReference type="Pfam" id="PF17805"/>
    </source>
</evidence>
<dbReference type="Gene3D" id="3.30.70.3460">
    <property type="match status" value="1"/>
</dbReference>
<dbReference type="SUPFAM" id="SSF46785">
    <property type="entry name" value="Winged helix' DNA-binding domain"/>
    <property type="match status" value="1"/>
</dbReference>
<dbReference type="PANTHER" id="PTHR43413">
    <property type="entry name" value="TRANSCRIPTIONAL REGULATOR, ASNC FAMILY"/>
    <property type="match status" value="1"/>
</dbReference>
<feature type="domain" description="Siroheme decarboxylase NirL-like HTH" evidence="7">
    <location>
        <begin position="7"/>
        <end position="51"/>
    </location>
</feature>
<reference evidence="9" key="1">
    <citation type="journal article" date="2010" name="Stand. Genomic Sci.">
        <title>Complete genome sequence of Syntrophothermus lipocalidus type strain (TGB-C1T).</title>
        <authorList>
            <consortium name="US DOE Joint Genome Institute (JGI-PGF)"/>
            <person name="Djao O."/>
            <person name="Zhang X."/>
            <person name="Lucas S."/>
            <person name="Lapidus A."/>
            <person name="Glavina Del Rio T."/>
            <person name="Nolan M."/>
            <person name="Tice H."/>
            <person name="Cheng J."/>
            <person name="Han C."/>
            <person name="Tapia R."/>
            <person name="Goodwin L."/>
            <person name="Pitluck S."/>
            <person name="Liolios K."/>
            <person name="Ivanova N."/>
            <person name="Mavromatis K."/>
            <person name="Mikhailova N."/>
            <person name="Ovchinnikova G."/>
            <person name="Pati A."/>
            <person name="Brambilla E."/>
            <person name="Chen A."/>
            <person name="Palaniappan K."/>
            <person name="Land M."/>
            <person name="Hauser L."/>
            <person name="Chang Y."/>
            <person name="Jeffries C."/>
            <person name="Rohde M."/>
            <person name="Sikorski J."/>
            <person name="Spring S."/>
            <person name="Goker M."/>
            <person name="Detter J."/>
            <person name="Woyke T."/>
            <person name="Bristow J."/>
            <person name="Eisen J."/>
            <person name="Markowitz V."/>
            <person name="Hugenholtz P."/>
            <person name="Kyrpides N."/>
            <person name="Klenk H."/>
        </authorList>
    </citation>
    <scope>NUCLEOTIDE SEQUENCE [LARGE SCALE GENOMIC DNA]</scope>
    <source>
        <strain evidence="9">DSM 12680 / TGB-C1</strain>
    </source>
</reference>
<dbReference type="EMBL" id="CP002048">
    <property type="protein sequence ID" value="ADI02184.1"/>
    <property type="molecule type" value="Genomic_DNA"/>
</dbReference>
<dbReference type="InterPro" id="IPR040523">
    <property type="entry name" value="AsnC_trans_reg2"/>
</dbReference>
<reference evidence="8 9" key="2">
    <citation type="journal article" date="2010" name="Stand. Genomic Sci.">
        <title>Complete genome sequence of Syntrophothermus lipocalidus type strain (TGB-C1).</title>
        <authorList>
            <person name="Djao O.D."/>
            <person name="Zhang X."/>
            <person name="Lucas S."/>
            <person name="Lapidus A."/>
            <person name="Del Rio T.G."/>
            <person name="Nolan M."/>
            <person name="Tice H."/>
            <person name="Cheng J.F."/>
            <person name="Han C."/>
            <person name="Tapia R."/>
            <person name="Goodwin L."/>
            <person name="Pitluck S."/>
            <person name="Liolios K."/>
            <person name="Ivanova N."/>
            <person name="Mavromatis K."/>
            <person name="Mikhailova N."/>
            <person name="Ovchinnikova G."/>
            <person name="Pati A."/>
            <person name="Brambilla E."/>
            <person name="Chen A."/>
            <person name="Palaniappan K."/>
            <person name="Land M."/>
            <person name="Hauser L."/>
            <person name="Chang Y.J."/>
            <person name="Jeffries C.D."/>
            <person name="Rohde M."/>
            <person name="Sikorski J."/>
            <person name="Spring S."/>
            <person name="Goker M."/>
            <person name="Detter J.C."/>
            <person name="Woyke T."/>
            <person name="Bristow J."/>
            <person name="Eisen J.A."/>
            <person name="Markowitz V."/>
            <person name="Hugenholtz P."/>
            <person name="Kyrpides N.C."/>
            <person name="Klenk H.P."/>
        </authorList>
    </citation>
    <scope>NUCLEOTIDE SEQUENCE [LARGE SCALE GENOMIC DNA]</scope>
    <source>
        <strain evidence="9">DSM 12680 / TGB-C1</strain>
    </source>
</reference>
<evidence type="ECO:0000313" key="9">
    <source>
        <dbReference type="Proteomes" id="UP000000378"/>
    </source>
</evidence>
<organism evidence="8 9">
    <name type="scientific">Syntrophothermus lipocalidus (strain DSM 12680 / TGB-C1)</name>
    <dbReference type="NCBI Taxonomy" id="643648"/>
    <lineage>
        <taxon>Bacteria</taxon>
        <taxon>Bacillati</taxon>
        <taxon>Bacillota</taxon>
        <taxon>Clostridia</taxon>
        <taxon>Eubacteriales</taxon>
        <taxon>Syntrophomonadaceae</taxon>
        <taxon>Syntrophothermus</taxon>
    </lineage>
</organism>
<dbReference type="EC" id="4.1.1.111" evidence="4"/>
<dbReference type="InterPro" id="IPR036390">
    <property type="entry name" value="WH_DNA-bd_sf"/>
</dbReference>
<name>D7CN99_SYNLT</name>
<evidence type="ECO:0000256" key="3">
    <source>
        <dbReference type="ARBA" id="ARBA00023457"/>
    </source>
</evidence>
<protein>
    <recommendedName>
        <fullName evidence="4">siroheme decarboxylase</fullName>
        <ecNumber evidence="4">4.1.1.111</ecNumber>
    </recommendedName>
</protein>
<evidence type="ECO:0000256" key="1">
    <source>
        <dbReference type="ARBA" id="ARBA00023239"/>
    </source>
</evidence>
<dbReference type="OrthoDB" id="9806536at2"/>
<dbReference type="Proteomes" id="UP000000378">
    <property type="component" value="Chromosome"/>
</dbReference>
<evidence type="ECO:0000256" key="2">
    <source>
        <dbReference type="ARBA" id="ARBA00023444"/>
    </source>
</evidence>
<dbReference type="Pfam" id="PF22451">
    <property type="entry name" value="NirdL-like_HTH"/>
    <property type="match status" value="1"/>
</dbReference>
<dbReference type="HOGENOM" id="CLU_112007_0_1_9"/>
<dbReference type="PANTHER" id="PTHR43413:SF1">
    <property type="entry name" value="SIROHEME DECARBOXYLASE NIRL SUBUNIT"/>
    <property type="match status" value="1"/>
</dbReference>
<dbReference type="eggNOG" id="COG1522">
    <property type="taxonomic scope" value="Bacteria"/>
</dbReference>
<dbReference type="RefSeq" id="WP_013175586.1">
    <property type="nucleotide sequence ID" value="NC_014220.1"/>
</dbReference>
<keyword evidence="9" id="KW-1185">Reference proteome</keyword>
<dbReference type="STRING" id="643648.Slip_1421"/>
<dbReference type="InterPro" id="IPR050684">
    <property type="entry name" value="HTH-Siroheme_Decarb"/>
</dbReference>
<accession>D7CN99</accession>
<evidence type="ECO:0000259" key="7">
    <source>
        <dbReference type="Pfam" id="PF22451"/>
    </source>
</evidence>
<proteinExistence type="inferred from homology"/>
<comment type="pathway">
    <text evidence="2">Porphyrin-containing compound metabolism.</text>
</comment>
<dbReference type="GO" id="GO:0016829">
    <property type="term" value="F:lyase activity"/>
    <property type="evidence" value="ECO:0007669"/>
    <property type="project" value="UniProtKB-KW"/>
</dbReference>
<dbReference type="AlphaFoldDB" id="D7CN99"/>
<evidence type="ECO:0000313" key="8">
    <source>
        <dbReference type="EMBL" id="ADI02184.1"/>
    </source>
</evidence>
<feature type="domain" description="Siroheme decarboxylase AsnC-like ligand binding" evidence="6">
    <location>
        <begin position="61"/>
        <end position="146"/>
    </location>
</feature>
<gene>
    <name evidence="8" type="ordered locus">Slip_1421</name>
</gene>
<dbReference type="Pfam" id="PF17805">
    <property type="entry name" value="AsnC_trans_reg2"/>
    <property type="match status" value="1"/>
</dbReference>
<dbReference type="InterPro" id="IPR053953">
    <property type="entry name" value="NirdL-like_HTH"/>
</dbReference>
<dbReference type="KEGG" id="slp:Slip_1421"/>
<comment type="similarity">
    <text evidence="3">Belongs to the Ahb/Nir family.</text>
</comment>
<comment type="catalytic activity">
    <reaction evidence="5">
        <text>siroheme + 2 H(+) = 12,18-didecarboxysiroheme + 2 CO2</text>
        <dbReference type="Rhea" id="RHEA:19093"/>
        <dbReference type="ChEBI" id="CHEBI:15378"/>
        <dbReference type="ChEBI" id="CHEBI:16526"/>
        <dbReference type="ChEBI" id="CHEBI:60052"/>
        <dbReference type="ChEBI" id="CHEBI:140497"/>
        <dbReference type="EC" id="4.1.1.111"/>
    </reaction>
</comment>
<keyword evidence="1" id="KW-0456">Lyase</keyword>
<sequence>MDSWVETLIKRLQGDIPLVTEPFAEIAQETGRSQQELIGIITRLKQDGVIRRFGAILGHRQAGFAHNVLVMWEIPENMVDEAGKYMASFREISHCYLRETPDHWPYNMYTMIHGRSEEDVNKVVADIAARFEPSRYRLVRSVREFKKTSMTYY</sequence>
<evidence type="ECO:0000256" key="4">
    <source>
        <dbReference type="ARBA" id="ARBA00023471"/>
    </source>
</evidence>